<dbReference type="SMART" id="SM01079">
    <property type="entry name" value="CHASE"/>
    <property type="match status" value="1"/>
</dbReference>
<dbReference type="SUPFAM" id="SSF47384">
    <property type="entry name" value="Homodimeric domain of signal transducing histidine kinase"/>
    <property type="match status" value="1"/>
</dbReference>
<evidence type="ECO:0000256" key="4">
    <source>
        <dbReference type="ARBA" id="ARBA00022553"/>
    </source>
</evidence>
<dbReference type="PANTHER" id="PTHR42878:SF15">
    <property type="entry name" value="BACTERIOPHYTOCHROME"/>
    <property type="match status" value="1"/>
</dbReference>
<name>A0ABQ3XEB1_9ACTN</name>
<dbReference type="SMART" id="SM00387">
    <property type="entry name" value="HATPase_c"/>
    <property type="match status" value="1"/>
</dbReference>
<keyword evidence="10 12" id="KW-0472">Membrane</keyword>
<proteinExistence type="predicted"/>
<dbReference type="SMART" id="SM00388">
    <property type="entry name" value="HisKA"/>
    <property type="match status" value="1"/>
</dbReference>
<evidence type="ECO:0000259" key="13">
    <source>
        <dbReference type="PROSITE" id="PS50109"/>
    </source>
</evidence>
<dbReference type="InterPro" id="IPR050351">
    <property type="entry name" value="BphY/WalK/GraS-like"/>
</dbReference>
<evidence type="ECO:0000256" key="12">
    <source>
        <dbReference type="SAM" id="Phobius"/>
    </source>
</evidence>
<evidence type="ECO:0000256" key="2">
    <source>
        <dbReference type="ARBA" id="ARBA00004236"/>
    </source>
</evidence>
<keyword evidence="16" id="KW-1185">Reference proteome</keyword>
<dbReference type="PRINTS" id="PR00344">
    <property type="entry name" value="BCTRLSENSOR"/>
</dbReference>
<evidence type="ECO:0000256" key="8">
    <source>
        <dbReference type="ARBA" id="ARBA00022989"/>
    </source>
</evidence>
<comment type="subcellular location">
    <subcellularLocation>
        <location evidence="2">Cell membrane</location>
    </subcellularLocation>
</comment>
<dbReference type="EMBL" id="BOMG01000063">
    <property type="protein sequence ID" value="GID56828.1"/>
    <property type="molecule type" value="Genomic_DNA"/>
</dbReference>
<dbReference type="Proteomes" id="UP000612282">
    <property type="component" value="Unassembled WGS sequence"/>
</dbReference>
<dbReference type="Gene3D" id="1.10.287.130">
    <property type="match status" value="1"/>
</dbReference>
<dbReference type="InterPro" id="IPR036097">
    <property type="entry name" value="HisK_dim/P_sf"/>
</dbReference>
<dbReference type="InterPro" id="IPR004358">
    <property type="entry name" value="Sig_transdc_His_kin-like_C"/>
</dbReference>
<keyword evidence="8 12" id="KW-1133">Transmembrane helix</keyword>
<dbReference type="EC" id="2.7.13.3" evidence="3"/>
<evidence type="ECO:0000313" key="16">
    <source>
        <dbReference type="Proteomes" id="UP000612282"/>
    </source>
</evidence>
<feature type="domain" description="CHASE" evidence="14">
    <location>
        <begin position="146"/>
        <end position="227"/>
    </location>
</feature>
<dbReference type="InterPro" id="IPR003594">
    <property type="entry name" value="HATPase_dom"/>
</dbReference>
<dbReference type="InterPro" id="IPR036890">
    <property type="entry name" value="HATPase_C_sf"/>
</dbReference>
<dbReference type="Pfam" id="PF02518">
    <property type="entry name" value="HATPase_c"/>
    <property type="match status" value="1"/>
</dbReference>
<evidence type="ECO:0000256" key="6">
    <source>
        <dbReference type="ARBA" id="ARBA00022692"/>
    </source>
</evidence>
<evidence type="ECO:0000256" key="3">
    <source>
        <dbReference type="ARBA" id="ARBA00012438"/>
    </source>
</evidence>
<evidence type="ECO:0000256" key="1">
    <source>
        <dbReference type="ARBA" id="ARBA00000085"/>
    </source>
</evidence>
<evidence type="ECO:0000313" key="15">
    <source>
        <dbReference type="EMBL" id="GID56828.1"/>
    </source>
</evidence>
<protein>
    <recommendedName>
        <fullName evidence="11">Sensor-like histidine kinase SenX3</fullName>
        <ecNumber evidence="3">2.7.13.3</ecNumber>
    </recommendedName>
</protein>
<feature type="transmembrane region" description="Helical" evidence="12">
    <location>
        <begin position="297"/>
        <end position="318"/>
    </location>
</feature>
<evidence type="ECO:0000259" key="14">
    <source>
        <dbReference type="PROSITE" id="PS50839"/>
    </source>
</evidence>
<dbReference type="InterPro" id="IPR006189">
    <property type="entry name" value="CHASE_dom"/>
</dbReference>
<dbReference type="Gene3D" id="3.30.565.10">
    <property type="entry name" value="Histidine kinase-like ATPase, C-terminal domain"/>
    <property type="match status" value="1"/>
</dbReference>
<evidence type="ECO:0000256" key="9">
    <source>
        <dbReference type="ARBA" id="ARBA00023012"/>
    </source>
</evidence>
<organism evidence="15 16">
    <name type="scientific">Actinoplanes couchii</name>
    <dbReference type="NCBI Taxonomy" id="403638"/>
    <lineage>
        <taxon>Bacteria</taxon>
        <taxon>Bacillati</taxon>
        <taxon>Actinomycetota</taxon>
        <taxon>Actinomycetes</taxon>
        <taxon>Micromonosporales</taxon>
        <taxon>Micromonosporaceae</taxon>
        <taxon>Actinoplanes</taxon>
    </lineage>
</organism>
<comment type="catalytic activity">
    <reaction evidence="1">
        <text>ATP + protein L-histidine = ADP + protein N-phospho-L-histidine.</text>
        <dbReference type="EC" id="2.7.13.3"/>
    </reaction>
</comment>
<evidence type="ECO:0000256" key="5">
    <source>
        <dbReference type="ARBA" id="ARBA00022679"/>
    </source>
</evidence>
<dbReference type="Pfam" id="PF03924">
    <property type="entry name" value="CHASE"/>
    <property type="match status" value="1"/>
</dbReference>
<keyword evidence="6 12" id="KW-0812">Transmembrane</keyword>
<sequence>MVALLAVLLISLASTVAVVVALQRGDERLADQKVDQQTQLVVRAIAGQARRYNEHLAQLAASLGAQAQLESSEFAATTRPLAGAVLPGVTGVAYVVPAEQSEISGVQSYWRARGVSGLELRPAANGSSHLFLVIRQSFDGEPVSPGTDLSVVPEAVEALSAARRLRQVITSRPYVLLKDAGTGDEPKGPGFVLAAPVFATSPPAENGRFRGWVLLGVRGTEFLHQAVAADAGRSSAVQLTSVTGGDQTLMARWVPDSRVDPRITARNRIINVPLSSWRVTVAPTAALLAHRNPPADVIAMLLGAFITMLLMALTAALVTSRERALRQVAAATAVLHEDIRRREQVEAQLRRRKAELKGFAGIVAHDLRGPLARISGYIDFLSDDLGSGLDDQNRDFLDRAGKAARQMSTLVDDLLGFSVADNQRITARQVDLKRLVDDLVGEGFSRPAAVEVGELPVIGGDETLLRQVFANLIGNAVKYTDPAREPWVRVSSRPVHDGWRIDVEDHGIGIPDSQKEAVFTAFTRADGSEDYPGTGLGLAIVHRIVERHGGEVRISDNPGGGSRFHLTFPARTPAEMSLPEAS</sequence>
<evidence type="ECO:0000256" key="10">
    <source>
        <dbReference type="ARBA" id="ARBA00023136"/>
    </source>
</evidence>
<keyword evidence="9" id="KW-0902">Two-component regulatory system</keyword>
<feature type="domain" description="Histidine kinase" evidence="13">
    <location>
        <begin position="362"/>
        <end position="572"/>
    </location>
</feature>
<evidence type="ECO:0000256" key="7">
    <source>
        <dbReference type="ARBA" id="ARBA00022777"/>
    </source>
</evidence>
<gene>
    <name evidence="15" type="ORF">Aco03nite_052320</name>
</gene>
<dbReference type="SUPFAM" id="SSF55874">
    <property type="entry name" value="ATPase domain of HSP90 chaperone/DNA topoisomerase II/histidine kinase"/>
    <property type="match status" value="1"/>
</dbReference>
<dbReference type="InterPro" id="IPR042240">
    <property type="entry name" value="CHASE_sf"/>
</dbReference>
<dbReference type="PROSITE" id="PS50839">
    <property type="entry name" value="CHASE"/>
    <property type="match status" value="1"/>
</dbReference>
<accession>A0ABQ3XEB1</accession>
<dbReference type="CDD" id="cd00082">
    <property type="entry name" value="HisKA"/>
    <property type="match status" value="1"/>
</dbReference>
<dbReference type="InterPro" id="IPR005467">
    <property type="entry name" value="His_kinase_dom"/>
</dbReference>
<dbReference type="PANTHER" id="PTHR42878">
    <property type="entry name" value="TWO-COMPONENT HISTIDINE KINASE"/>
    <property type="match status" value="1"/>
</dbReference>
<dbReference type="PROSITE" id="PS50109">
    <property type="entry name" value="HIS_KIN"/>
    <property type="match status" value="1"/>
</dbReference>
<dbReference type="InterPro" id="IPR003661">
    <property type="entry name" value="HisK_dim/P_dom"/>
</dbReference>
<keyword evidence="5" id="KW-0808">Transferase</keyword>
<evidence type="ECO:0000256" key="11">
    <source>
        <dbReference type="ARBA" id="ARBA00039401"/>
    </source>
</evidence>
<keyword evidence="7" id="KW-0418">Kinase</keyword>
<keyword evidence="4" id="KW-0597">Phosphoprotein</keyword>
<dbReference type="Gene3D" id="3.30.450.350">
    <property type="entry name" value="CHASE domain"/>
    <property type="match status" value="1"/>
</dbReference>
<comment type="caution">
    <text evidence="15">The sequence shown here is derived from an EMBL/GenBank/DDBJ whole genome shotgun (WGS) entry which is preliminary data.</text>
</comment>
<dbReference type="Pfam" id="PF00512">
    <property type="entry name" value="HisKA"/>
    <property type="match status" value="1"/>
</dbReference>
<reference evidence="15 16" key="1">
    <citation type="submission" date="2021-01" db="EMBL/GenBank/DDBJ databases">
        <title>Whole genome shotgun sequence of Actinoplanes couchii NBRC 106145.</title>
        <authorList>
            <person name="Komaki H."/>
            <person name="Tamura T."/>
        </authorList>
    </citation>
    <scope>NUCLEOTIDE SEQUENCE [LARGE SCALE GENOMIC DNA]</scope>
    <source>
        <strain evidence="15 16">NBRC 106145</strain>
    </source>
</reference>